<keyword evidence="19" id="KW-1185">Reference proteome</keyword>
<dbReference type="SMART" id="SM00642">
    <property type="entry name" value="Aamy"/>
    <property type="match status" value="1"/>
</dbReference>
<evidence type="ECO:0000256" key="2">
    <source>
        <dbReference type="ARBA" id="ARBA00001913"/>
    </source>
</evidence>
<evidence type="ECO:0000256" key="1">
    <source>
        <dbReference type="ARBA" id="ARBA00000548"/>
    </source>
</evidence>
<keyword evidence="5" id="KW-0479">Metal-binding</keyword>
<dbReference type="HOGENOM" id="CLU_006462_7_2_1"/>
<evidence type="ECO:0000256" key="15">
    <source>
        <dbReference type="PIRSR" id="PIRSR001024-4"/>
    </source>
</evidence>
<keyword evidence="8" id="KW-0106">Calcium</keyword>
<dbReference type="EMBL" id="KN823161">
    <property type="protein sequence ID" value="KIO20801.1"/>
    <property type="molecule type" value="Genomic_DNA"/>
</dbReference>
<keyword evidence="7 18" id="KW-0378">Hydrolase</keyword>
<dbReference type="PIRSF" id="PIRSF001024">
    <property type="entry name" value="Alph-amyl_fung"/>
    <property type="match status" value="1"/>
</dbReference>
<dbReference type="GO" id="GO:0016052">
    <property type="term" value="P:carbohydrate catabolic process"/>
    <property type="evidence" value="ECO:0007669"/>
    <property type="project" value="InterPro"/>
</dbReference>
<proteinExistence type="inferred from homology"/>
<keyword evidence="6" id="KW-0732">Signal</keyword>
<dbReference type="STRING" id="1051891.A0A0C3Q8S4"/>
<evidence type="ECO:0000256" key="6">
    <source>
        <dbReference type="ARBA" id="ARBA00022729"/>
    </source>
</evidence>
<keyword evidence="10" id="KW-0325">Glycoprotein</keyword>
<feature type="active site" description="Proton donor" evidence="13">
    <location>
        <position position="85"/>
    </location>
</feature>
<dbReference type="GO" id="GO:0005509">
    <property type="term" value="F:calcium ion binding"/>
    <property type="evidence" value="ECO:0007669"/>
    <property type="project" value="InterPro"/>
</dbReference>
<reference evidence="19" key="2">
    <citation type="submission" date="2015-01" db="EMBL/GenBank/DDBJ databases">
        <title>Evolutionary Origins and Diversification of the Mycorrhizal Mutualists.</title>
        <authorList>
            <consortium name="DOE Joint Genome Institute"/>
            <consortium name="Mycorrhizal Genomics Consortium"/>
            <person name="Kohler A."/>
            <person name="Kuo A."/>
            <person name="Nagy L.G."/>
            <person name="Floudas D."/>
            <person name="Copeland A."/>
            <person name="Barry K.W."/>
            <person name="Cichocki N."/>
            <person name="Veneault-Fourrey C."/>
            <person name="LaButti K."/>
            <person name="Lindquist E.A."/>
            <person name="Lipzen A."/>
            <person name="Lundell T."/>
            <person name="Morin E."/>
            <person name="Murat C."/>
            <person name="Riley R."/>
            <person name="Ohm R."/>
            <person name="Sun H."/>
            <person name="Tunlid A."/>
            <person name="Henrissat B."/>
            <person name="Grigoriev I.V."/>
            <person name="Hibbett D.S."/>
            <person name="Martin F."/>
        </authorList>
    </citation>
    <scope>NUCLEOTIDE SEQUENCE [LARGE SCALE GENOMIC DNA]</scope>
    <source>
        <strain evidence="19">MUT 4182</strain>
    </source>
</reference>
<comment type="catalytic activity">
    <reaction evidence="1">
        <text>Endohydrolysis of (1-&gt;4)-alpha-D-glucosidic linkages in polysaccharides containing three or more (1-&gt;4)-alpha-linked D-glucose units.</text>
        <dbReference type="EC" id="3.2.1.1"/>
    </reaction>
</comment>
<evidence type="ECO:0000256" key="3">
    <source>
        <dbReference type="ARBA" id="ARBA00008061"/>
    </source>
</evidence>
<evidence type="ECO:0000256" key="16">
    <source>
        <dbReference type="PIRSR" id="PIRSR001024-5"/>
    </source>
</evidence>
<feature type="binding site" evidence="16">
    <location>
        <position position="59"/>
    </location>
    <ligand>
        <name>substrate</name>
    </ligand>
</feature>
<sequence length="374" mass="40618">FHPFCFIQDYQNQTQVEQCWVGDANLALADINTEDSNIVSTYNTWIKNLVTTYNVDGLRLDTVKHVRQDFWPDFLSSAGVFAVGEVLDDRYNYTGAYTKVMDTVFNYPEWFNLIKAFLNPQADMGLLSTSVDLTKQNFKNGALSTVSFSENHDNARNPSGIFDPMLIKSIMTWTFGGDGIPTLYYGQEAGYSGGNDPMNREALWFTSYSTDVMYYKFITKLNQARKMALADKTAKFASTPAEVASSTSHHIALSKYPMLTVLTNSGNASANVQWSITNSGFKSGVTLVDVLSDACESVQVASDGSVPVTFKAGAPKVYLPTTSLNSTSVCGTKAQASSGSSSSAQDSAAFHSQAVTSSVILSVLASAFAFFALA</sequence>
<dbReference type="SUPFAM" id="SSF51445">
    <property type="entry name" value="(Trans)glycosidases"/>
    <property type="match status" value="1"/>
</dbReference>
<keyword evidence="12" id="KW-0326">Glycosidase</keyword>
<evidence type="ECO:0000256" key="10">
    <source>
        <dbReference type="ARBA" id="ARBA00023180"/>
    </source>
</evidence>
<keyword evidence="9 15" id="KW-1015">Disulfide bond</keyword>
<evidence type="ECO:0000313" key="19">
    <source>
        <dbReference type="Proteomes" id="UP000054248"/>
    </source>
</evidence>
<feature type="site" description="Transition state stabilizer" evidence="14">
    <location>
        <position position="153"/>
    </location>
</feature>
<evidence type="ECO:0000256" key="12">
    <source>
        <dbReference type="ARBA" id="ARBA00023295"/>
    </source>
</evidence>
<dbReference type="AlphaFoldDB" id="A0A0C3Q8S4"/>
<feature type="active site" description="Nucleophile" evidence="13">
    <location>
        <position position="61"/>
    </location>
</feature>
<evidence type="ECO:0000256" key="8">
    <source>
        <dbReference type="ARBA" id="ARBA00022837"/>
    </source>
</evidence>
<comment type="similarity">
    <text evidence="3">Belongs to the glycosyl hydrolase 13 family.</text>
</comment>
<evidence type="ECO:0000256" key="7">
    <source>
        <dbReference type="ARBA" id="ARBA00022801"/>
    </source>
</evidence>
<dbReference type="PANTHER" id="PTHR10357">
    <property type="entry name" value="ALPHA-AMYLASE FAMILY MEMBER"/>
    <property type="match status" value="1"/>
</dbReference>
<gene>
    <name evidence="18" type="ORF">M407DRAFT_81168</name>
</gene>
<dbReference type="Pfam" id="PF00128">
    <property type="entry name" value="Alpha-amylase"/>
    <property type="match status" value="1"/>
</dbReference>
<feature type="binding site" evidence="16">
    <location>
        <position position="200"/>
    </location>
    <ligand>
        <name>substrate</name>
    </ligand>
</feature>
<dbReference type="EC" id="3.2.1.1" evidence="4"/>
<accession>A0A0C3Q8S4</accession>
<evidence type="ECO:0000313" key="18">
    <source>
        <dbReference type="EMBL" id="KIO20801.1"/>
    </source>
</evidence>
<evidence type="ECO:0000256" key="5">
    <source>
        <dbReference type="ARBA" id="ARBA00022723"/>
    </source>
</evidence>
<comment type="cofactor">
    <cofactor evidence="2">
        <name>Ca(2+)</name>
        <dbReference type="ChEBI" id="CHEBI:29108"/>
    </cofactor>
</comment>
<evidence type="ECO:0000256" key="9">
    <source>
        <dbReference type="ARBA" id="ARBA00023157"/>
    </source>
</evidence>
<protein>
    <recommendedName>
        <fullName evidence="4">alpha-amylase</fullName>
        <ecNumber evidence="4">3.2.1.1</ecNumber>
    </recommendedName>
</protein>
<evidence type="ECO:0000259" key="17">
    <source>
        <dbReference type="SMART" id="SM00642"/>
    </source>
</evidence>
<dbReference type="OrthoDB" id="204980at2759"/>
<dbReference type="Gene3D" id="2.60.40.1180">
    <property type="entry name" value="Golgi alpha-mannosidase II"/>
    <property type="match status" value="1"/>
</dbReference>
<evidence type="ECO:0000256" key="14">
    <source>
        <dbReference type="PIRSR" id="PIRSR001024-2"/>
    </source>
</evidence>
<dbReference type="GO" id="GO:0004556">
    <property type="term" value="F:alpha-amylase activity"/>
    <property type="evidence" value="ECO:0007669"/>
    <property type="project" value="UniProtKB-EC"/>
</dbReference>
<dbReference type="Proteomes" id="UP000054248">
    <property type="component" value="Unassembled WGS sequence"/>
</dbReference>
<feature type="non-terminal residue" evidence="18">
    <location>
        <position position="1"/>
    </location>
</feature>
<keyword evidence="11" id="KW-0119">Carbohydrate metabolism</keyword>
<dbReference type="InterPro" id="IPR013777">
    <property type="entry name" value="A-amylase-like"/>
</dbReference>
<dbReference type="InterPro" id="IPR013780">
    <property type="entry name" value="Glyco_hydro_b"/>
</dbReference>
<name>A0A0C3Q8S4_9AGAM</name>
<dbReference type="InterPro" id="IPR006047">
    <property type="entry name" value="GH13_cat_dom"/>
</dbReference>
<feature type="disulfide bond" evidence="15">
    <location>
        <begin position="5"/>
        <end position="19"/>
    </location>
</feature>
<dbReference type="InterPro" id="IPR015340">
    <property type="entry name" value="A_amylase_C_dom"/>
</dbReference>
<evidence type="ECO:0000256" key="4">
    <source>
        <dbReference type="ARBA" id="ARBA00012595"/>
    </source>
</evidence>
<dbReference type="Gene3D" id="3.20.20.80">
    <property type="entry name" value="Glycosidases"/>
    <property type="match status" value="1"/>
</dbReference>
<dbReference type="PANTHER" id="PTHR10357:SF215">
    <property type="entry name" value="ALPHA-AMYLASE 1"/>
    <property type="match status" value="1"/>
</dbReference>
<organism evidence="18 19">
    <name type="scientific">Tulasnella calospora MUT 4182</name>
    <dbReference type="NCBI Taxonomy" id="1051891"/>
    <lineage>
        <taxon>Eukaryota</taxon>
        <taxon>Fungi</taxon>
        <taxon>Dikarya</taxon>
        <taxon>Basidiomycota</taxon>
        <taxon>Agaricomycotina</taxon>
        <taxon>Agaricomycetes</taxon>
        <taxon>Cantharellales</taxon>
        <taxon>Tulasnellaceae</taxon>
        <taxon>Tulasnella</taxon>
    </lineage>
</organism>
<feature type="disulfide bond" evidence="15">
    <location>
        <begin position="295"/>
        <end position="330"/>
    </location>
</feature>
<feature type="domain" description="Glycosyl hydrolase family 13 catalytic" evidence="17">
    <location>
        <begin position="1"/>
        <end position="225"/>
    </location>
</feature>
<reference evidence="18 19" key="1">
    <citation type="submission" date="2014-04" db="EMBL/GenBank/DDBJ databases">
        <authorList>
            <consortium name="DOE Joint Genome Institute"/>
            <person name="Kuo A."/>
            <person name="Girlanda M."/>
            <person name="Perotto S."/>
            <person name="Kohler A."/>
            <person name="Nagy L.G."/>
            <person name="Floudas D."/>
            <person name="Copeland A."/>
            <person name="Barry K.W."/>
            <person name="Cichocki N."/>
            <person name="Veneault-Fourrey C."/>
            <person name="LaButti K."/>
            <person name="Lindquist E.A."/>
            <person name="Lipzen A."/>
            <person name="Lundell T."/>
            <person name="Morin E."/>
            <person name="Murat C."/>
            <person name="Sun H."/>
            <person name="Tunlid A."/>
            <person name="Henrissat B."/>
            <person name="Grigoriev I.V."/>
            <person name="Hibbett D.S."/>
            <person name="Martin F."/>
            <person name="Nordberg H.P."/>
            <person name="Cantor M.N."/>
            <person name="Hua S.X."/>
        </authorList>
    </citation>
    <scope>NUCLEOTIDE SEQUENCE [LARGE SCALE GENOMIC DNA]</scope>
    <source>
        <strain evidence="18 19">MUT 4182</strain>
    </source>
</reference>
<dbReference type="Pfam" id="PF09260">
    <property type="entry name" value="A_amylase_dom_C"/>
    <property type="match status" value="1"/>
</dbReference>
<dbReference type="InterPro" id="IPR017853">
    <property type="entry name" value="GH"/>
</dbReference>
<dbReference type="SUPFAM" id="SSF51011">
    <property type="entry name" value="Glycosyl hydrolase domain"/>
    <property type="match status" value="1"/>
</dbReference>
<evidence type="ECO:0000256" key="11">
    <source>
        <dbReference type="ARBA" id="ARBA00023277"/>
    </source>
</evidence>
<feature type="binding site" evidence="16">
    <location>
        <position position="153"/>
    </location>
    <ligand>
        <name>substrate</name>
    </ligand>
</feature>
<evidence type="ECO:0000256" key="13">
    <source>
        <dbReference type="PIRSR" id="PIRSR001024-1"/>
    </source>
</evidence>